<dbReference type="EMBL" id="LR796983">
    <property type="protein sequence ID" value="CAB4179724.1"/>
    <property type="molecule type" value="Genomic_DNA"/>
</dbReference>
<evidence type="ECO:0000313" key="8">
    <source>
        <dbReference type="EMBL" id="CAB5231349.1"/>
    </source>
</evidence>
<dbReference type="EMBL" id="LR796457">
    <property type="protein sequence ID" value="CAB4145870.1"/>
    <property type="molecule type" value="Genomic_DNA"/>
</dbReference>
<dbReference type="EMBL" id="LR797188">
    <property type="protein sequence ID" value="CAB4192955.1"/>
    <property type="molecule type" value="Genomic_DNA"/>
</dbReference>
<proteinExistence type="predicted"/>
<dbReference type="EMBL" id="LR797131">
    <property type="protein sequence ID" value="CAB4188971.1"/>
    <property type="molecule type" value="Genomic_DNA"/>
</dbReference>
<evidence type="ECO:0000313" key="2">
    <source>
        <dbReference type="EMBL" id="CAB4150628.1"/>
    </source>
</evidence>
<gene>
    <name evidence="3" type="ORF">UFOVP1032_66</name>
    <name evidence="4" type="ORF">UFOVP1125_134</name>
    <name evidence="5" type="ORF">UFOVP1173_80</name>
    <name evidence="6" type="ORF">UFOVP1241_150</name>
    <name evidence="7" type="ORF">UFOVP1491_66</name>
    <name evidence="8" type="ORF">UFOVP1579_66</name>
    <name evidence="1" type="ORF">UFOVP485_55</name>
    <name evidence="2" type="ORF">UFOVP575_7</name>
</gene>
<evidence type="ECO:0000313" key="1">
    <source>
        <dbReference type="EMBL" id="CAB4145870.1"/>
    </source>
</evidence>
<evidence type="ECO:0000313" key="4">
    <source>
        <dbReference type="EMBL" id="CAB4185857.1"/>
    </source>
</evidence>
<dbReference type="EMBL" id="LR798431">
    <property type="protein sequence ID" value="CAB5231349.1"/>
    <property type="molecule type" value="Genomic_DNA"/>
</dbReference>
<evidence type="ECO:0000313" key="7">
    <source>
        <dbReference type="EMBL" id="CAB4217699.1"/>
    </source>
</evidence>
<evidence type="ECO:0000313" key="6">
    <source>
        <dbReference type="EMBL" id="CAB4192955.1"/>
    </source>
</evidence>
<dbReference type="EMBL" id="LR797455">
    <property type="protein sequence ID" value="CAB4217699.1"/>
    <property type="molecule type" value="Genomic_DNA"/>
</dbReference>
<dbReference type="EMBL" id="LR796551">
    <property type="protein sequence ID" value="CAB4150628.1"/>
    <property type="molecule type" value="Genomic_DNA"/>
</dbReference>
<name>A0A6J5R632_9CAUD</name>
<evidence type="ECO:0000313" key="3">
    <source>
        <dbReference type="EMBL" id="CAB4179724.1"/>
    </source>
</evidence>
<evidence type="ECO:0000313" key="5">
    <source>
        <dbReference type="EMBL" id="CAB4188971.1"/>
    </source>
</evidence>
<dbReference type="EMBL" id="LR797080">
    <property type="protein sequence ID" value="CAB4185857.1"/>
    <property type="molecule type" value="Genomic_DNA"/>
</dbReference>
<organism evidence="5">
    <name type="scientific">uncultured Caudovirales phage</name>
    <dbReference type="NCBI Taxonomy" id="2100421"/>
    <lineage>
        <taxon>Viruses</taxon>
        <taxon>Duplodnaviria</taxon>
        <taxon>Heunggongvirae</taxon>
        <taxon>Uroviricota</taxon>
        <taxon>Caudoviricetes</taxon>
        <taxon>Peduoviridae</taxon>
        <taxon>Maltschvirus</taxon>
        <taxon>Maltschvirus maltsch</taxon>
    </lineage>
</organism>
<reference evidence="5" key="1">
    <citation type="submission" date="2020-05" db="EMBL/GenBank/DDBJ databases">
        <authorList>
            <person name="Chiriac C."/>
            <person name="Salcher M."/>
            <person name="Ghai R."/>
            <person name="Kavagutti S V."/>
        </authorList>
    </citation>
    <scope>NUCLEOTIDE SEQUENCE</scope>
</reference>
<sequence length="756" mass="76576">MATTAKNFRIKDGLVVEGSTATVNGKNVVTAGVVDAKGDLIVGSADDAVARLGVGTNGQVLTAASGATYGVQWSDPAAVGVFQTEISFEGATADSYETTLTIVDPTADRTITLQNGTGTVAFTSDIPSSTTALSEGTNLYFTDERAQDAIGNNLGTGLSYNDGTGAVSVTANTYDAYGAAGSAQTAAESTASGYVTTHANLTEAHGATGAVVGTTNTQTLTNKTLTSPVINTPTGITKSDVGLANVDNTTDANKPVSTAGQTALDLKAPLASPTFTGTVSGVTKTHVGLGNVDNTSDANKPVSTATQTALDAKLALAGGTMTGAIAMGTSKITGLGDPTSAQDAATKAYVDTTAQGIDWKASVRAATTANVTLASALENGDTLDGVVLATGNRILVKDQTTGSQNGIYVVKSSGAPDRSTDADLAAELTSNFAVFVEEGTVNADQGYVLTNDGAITVGSTALTFTQFTGLGQIIAGTGLDKTGNTLDIDSTVTTNDGTQTLTNKTLTSPKINEDVVMSATATELNILDGATLSTTELNYVDGVTSAIQTQMDLKAPLASPTFTGTVTLPSGTVTSTMILDGTIANADINASAAIDWTKLGISSTVSSTEIGYVDGVTSAIQTQLDAKASTTSVTNLTNGTTAFTEVNVNSVAKQIAATTGNIVTAAATTAYTWAKASYRSGEFLVKSKTSDHTELTKIMLTLDSSDNVYITEYGMSSTSGTSLQTVSADISGSDVRIRVTPANNNTEVLITGTLLV</sequence>
<protein>
    <submittedName>
        <fullName evidence="5">Uncharacterized protein</fullName>
    </submittedName>
</protein>
<accession>A0A6J5R632</accession>